<reference evidence="8" key="3">
    <citation type="submission" date="2018-07" db="EMBL/GenBank/DDBJ databases">
        <authorList>
            <person name="Quirk P.G."/>
            <person name="Krulwich T.A."/>
        </authorList>
    </citation>
    <scope>NUCLEOTIDE SEQUENCE</scope>
    <source>
        <strain evidence="8">CCRI-19302</strain>
    </source>
</reference>
<evidence type="ECO:0000256" key="5">
    <source>
        <dbReference type="ARBA" id="ARBA00023136"/>
    </source>
</evidence>
<keyword evidence="9" id="KW-1185">Reference proteome</keyword>
<protein>
    <submittedName>
        <fullName evidence="7">O-antigen/teichoic acid export membrane protein</fullName>
    </submittedName>
</protein>
<feature type="transmembrane region" description="Helical" evidence="6">
    <location>
        <begin position="12"/>
        <end position="31"/>
    </location>
</feature>
<evidence type="ECO:0000313" key="8">
    <source>
        <dbReference type="EMBL" id="RDY31777.1"/>
    </source>
</evidence>
<organism evidence="8 9">
    <name type="scientific">Lachnotalea glycerini</name>
    <dbReference type="NCBI Taxonomy" id="1763509"/>
    <lineage>
        <taxon>Bacteria</taxon>
        <taxon>Bacillati</taxon>
        <taxon>Bacillota</taxon>
        <taxon>Clostridia</taxon>
        <taxon>Lachnospirales</taxon>
        <taxon>Lachnospiraceae</taxon>
        <taxon>Lachnotalea</taxon>
    </lineage>
</organism>
<feature type="transmembrane region" description="Helical" evidence="6">
    <location>
        <begin position="435"/>
        <end position="456"/>
    </location>
</feature>
<dbReference type="InterPro" id="IPR002797">
    <property type="entry name" value="Polysacc_synth"/>
</dbReference>
<comment type="subcellular location">
    <subcellularLocation>
        <location evidence="1">Cell membrane</location>
        <topology evidence="1">Multi-pass membrane protein</topology>
    </subcellularLocation>
</comment>
<evidence type="ECO:0000313" key="10">
    <source>
        <dbReference type="Proteomes" id="UP000247523"/>
    </source>
</evidence>
<dbReference type="InterPro" id="IPR050833">
    <property type="entry name" value="Poly_Biosynth_Transport"/>
</dbReference>
<keyword evidence="2" id="KW-1003">Cell membrane</keyword>
<feature type="transmembrane region" description="Helical" evidence="6">
    <location>
        <begin position="51"/>
        <end position="68"/>
    </location>
</feature>
<evidence type="ECO:0000313" key="7">
    <source>
        <dbReference type="EMBL" id="PXV90162.1"/>
    </source>
</evidence>
<dbReference type="Pfam" id="PF01943">
    <property type="entry name" value="Polysacc_synt"/>
    <property type="match status" value="1"/>
</dbReference>
<sequence length="507" mass="56671">MNKKRLIINMSAQLISIFVTIGINFVLSPYIVARVGKAGISYVKMSSDFVSYAQILVSALNTMASRFITINIHQDNYKDANKYFSSVFYANIIVSAILLLPSVILVIFLDNILNIGPELVCDVKILFVLIFINFFISIITSIYSVATYATDRLDLLAIKTIQTEIIRAIILAVAYVFFRPYLWYIGFASIVCTLFLAFANRKFTKQLLPCIKVDKKYFDLGKIWELVSLGLWNSVTRLGQALLEQIDVVIANIFISADAAGVLTIAKILPSTVTNFMGNVIGIFNPQITIAYAKGNTEELIQVIKSCNRMLIFLLSIPLAFLTAYSMEFYPLWQPTQDAIELYQLTILTVGTLYVSMSIQVLYHVFIITKKVKENAFVMLLSGVLTTIIVFVLLKNTNLGIYAVAGVSTIIGLLRNLTFTPLYAAKALGVKWYRFYSDIGLGFLSIGCILVIAFISKQFHEIDSYASLLLVGIPAGVVSVFANYFIILTKVEREMIRNKIKNVLGRA</sequence>
<proteinExistence type="predicted"/>
<dbReference type="Proteomes" id="UP000216411">
    <property type="component" value="Unassembled WGS sequence"/>
</dbReference>
<dbReference type="OrthoDB" id="3224024at2"/>
<name>A0A255IIM0_9FIRM</name>
<evidence type="ECO:0000313" key="9">
    <source>
        <dbReference type="Proteomes" id="UP000216411"/>
    </source>
</evidence>
<feature type="transmembrane region" description="Helical" evidence="6">
    <location>
        <begin position="156"/>
        <end position="175"/>
    </location>
</feature>
<feature type="transmembrane region" description="Helical" evidence="6">
    <location>
        <begin position="342"/>
        <end position="363"/>
    </location>
</feature>
<keyword evidence="3 6" id="KW-0812">Transmembrane</keyword>
<gene>
    <name evidence="7" type="ORF">C8E03_10569</name>
    <name evidence="8" type="ORF">CG710_008000</name>
</gene>
<dbReference type="RefSeq" id="WP_094377198.1">
    <property type="nucleotide sequence ID" value="NZ_NOKA02000010.1"/>
</dbReference>
<evidence type="ECO:0000256" key="6">
    <source>
        <dbReference type="SAM" id="Phobius"/>
    </source>
</evidence>
<dbReference type="EMBL" id="NOKA02000010">
    <property type="protein sequence ID" value="RDY31777.1"/>
    <property type="molecule type" value="Genomic_DNA"/>
</dbReference>
<dbReference type="AlphaFoldDB" id="A0A255IIM0"/>
<evidence type="ECO:0000256" key="1">
    <source>
        <dbReference type="ARBA" id="ARBA00004651"/>
    </source>
</evidence>
<dbReference type="PANTHER" id="PTHR30250">
    <property type="entry name" value="PST FAMILY PREDICTED COLANIC ACID TRANSPORTER"/>
    <property type="match status" value="1"/>
</dbReference>
<reference evidence="7 10" key="2">
    <citation type="submission" date="2018-05" db="EMBL/GenBank/DDBJ databases">
        <title>Genomic Encyclopedia of Type Strains, Phase IV (KMG-IV): sequencing the most valuable type-strain genomes for metagenomic binning, comparative biology and taxonomic classification.</title>
        <authorList>
            <person name="Goeker M."/>
        </authorList>
    </citation>
    <scope>NUCLEOTIDE SEQUENCE [LARGE SCALE GENOMIC DNA]</scope>
    <source>
        <strain evidence="7 10">DSM 28816</strain>
    </source>
</reference>
<keyword evidence="4 6" id="KW-1133">Transmembrane helix</keyword>
<feature type="transmembrane region" description="Helical" evidence="6">
    <location>
        <begin position="375"/>
        <end position="394"/>
    </location>
</feature>
<feature type="transmembrane region" description="Helical" evidence="6">
    <location>
        <begin position="181"/>
        <end position="199"/>
    </location>
</feature>
<feature type="transmembrane region" description="Helical" evidence="6">
    <location>
        <begin position="468"/>
        <end position="489"/>
    </location>
</feature>
<evidence type="ECO:0000256" key="4">
    <source>
        <dbReference type="ARBA" id="ARBA00022989"/>
    </source>
</evidence>
<feature type="transmembrane region" description="Helical" evidence="6">
    <location>
        <begin position="310"/>
        <end position="330"/>
    </location>
</feature>
<dbReference type="EMBL" id="QICS01000005">
    <property type="protein sequence ID" value="PXV90162.1"/>
    <property type="molecule type" value="Genomic_DNA"/>
</dbReference>
<keyword evidence="5 6" id="KW-0472">Membrane</keyword>
<dbReference type="Proteomes" id="UP000247523">
    <property type="component" value="Unassembled WGS sequence"/>
</dbReference>
<feature type="transmembrane region" description="Helical" evidence="6">
    <location>
        <begin position="400"/>
        <end position="423"/>
    </location>
</feature>
<reference evidence="8 9" key="1">
    <citation type="journal article" date="2017" name="Genome Announc.">
        <title>Draft Genome Sequence of a Sporulating and Motile Strain of Lachnotalea glycerini Isolated from Water in Quebec City, Canada.</title>
        <authorList>
            <person name="Maheux A.F."/>
            <person name="Boudreau D.K."/>
            <person name="Berube E."/>
            <person name="Boissinot M."/>
            <person name="Raymond F."/>
            <person name="Brodeur S."/>
            <person name="Corbeil J."/>
            <person name="Isabel S."/>
            <person name="Omar R.F."/>
            <person name="Bergeron M.G."/>
        </authorList>
    </citation>
    <scope>NUCLEOTIDE SEQUENCE [LARGE SCALE GENOMIC DNA]</scope>
    <source>
        <strain evidence="8 9">CCRI-19302</strain>
    </source>
</reference>
<evidence type="ECO:0000256" key="3">
    <source>
        <dbReference type="ARBA" id="ARBA00022692"/>
    </source>
</evidence>
<accession>A0A255IIM0</accession>
<evidence type="ECO:0000256" key="2">
    <source>
        <dbReference type="ARBA" id="ARBA00022475"/>
    </source>
</evidence>
<feature type="transmembrane region" description="Helical" evidence="6">
    <location>
        <begin position="88"/>
        <end position="113"/>
    </location>
</feature>
<comment type="caution">
    <text evidence="8">The sequence shown here is derived from an EMBL/GenBank/DDBJ whole genome shotgun (WGS) entry which is preliminary data.</text>
</comment>
<dbReference type="PANTHER" id="PTHR30250:SF26">
    <property type="entry name" value="PSMA PROTEIN"/>
    <property type="match status" value="1"/>
</dbReference>
<feature type="transmembrane region" description="Helical" evidence="6">
    <location>
        <begin position="125"/>
        <end position="149"/>
    </location>
</feature>
<dbReference type="CDD" id="cd12082">
    <property type="entry name" value="MATE_like"/>
    <property type="match status" value="1"/>
</dbReference>
<dbReference type="GO" id="GO:0005886">
    <property type="term" value="C:plasma membrane"/>
    <property type="evidence" value="ECO:0007669"/>
    <property type="project" value="UniProtKB-SubCell"/>
</dbReference>